<gene>
    <name evidence="8" type="ORF">Ahy_A02g006136</name>
</gene>
<name>A0A445E8T0_ARAHY</name>
<evidence type="ECO:0000256" key="1">
    <source>
        <dbReference type="ARBA" id="ARBA00007220"/>
    </source>
</evidence>
<comment type="similarity">
    <text evidence="1 7">Belongs to the adenylate kinase family.</text>
</comment>
<evidence type="ECO:0000256" key="5">
    <source>
        <dbReference type="ARBA" id="ARBA00022777"/>
    </source>
</evidence>
<dbReference type="Gene3D" id="3.40.50.300">
    <property type="entry name" value="P-loop containing nucleotide triphosphate hydrolases"/>
    <property type="match status" value="1"/>
</dbReference>
<evidence type="ECO:0000256" key="2">
    <source>
        <dbReference type="ARBA" id="ARBA00012955"/>
    </source>
</evidence>
<dbReference type="Proteomes" id="UP000289738">
    <property type="component" value="Chromosome A02"/>
</dbReference>
<dbReference type="PANTHER" id="PTHR23359">
    <property type="entry name" value="NUCLEOTIDE KINASE"/>
    <property type="match status" value="1"/>
</dbReference>
<dbReference type="GO" id="GO:0005524">
    <property type="term" value="F:ATP binding"/>
    <property type="evidence" value="ECO:0007669"/>
    <property type="project" value="InterPro"/>
</dbReference>
<keyword evidence="9" id="KW-1185">Reference proteome</keyword>
<protein>
    <recommendedName>
        <fullName evidence="2">adenylate kinase</fullName>
        <ecNumber evidence="2">2.7.4.3</ecNumber>
    </recommendedName>
    <alternativeName>
        <fullName evidence="6">ATP:AMP phosphotransferase</fullName>
    </alternativeName>
</protein>
<dbReference type="Pfam" id="PF00406">
    <property type="entry name" value="ADK"/>
    <property type="match status" value="1"/>
</dbReference>
<organism evidence="8 9">
    <name type="scientific">Arachis hypogaea</name>
    <name type="common">Peanut</name>
    <dbReference type="NCBI Taxonomy" id="3818"/>
    <lineage>
        <taxon>Eukaryota</taxon>
        <taxon>Viridiplantae</taxon>
        <taxon>Streptophyta</taxon>
        <taxon>Embryophyta</taxon>
        <taxon>Tracheophyta</taxon>
        <taxon>Spermatophyta</taxon>
        <taxon>Magnoliopsida</taxon>
        <taxon>eudicotyledons</taxon>
        <taxon>Gunneridae</taxon>
        <taxon>Pentapetalae</taxon>
        <taxon>rosids</taxon>
        <taxon>fabids</taxon>
        <taxon>Fabales</taxon>
        <taxon>Fabaceae</taxon>
        <taxon>Papilionoideae</taxon>
        <taxon>50 kb inversion clade</taxon>
        <taxon>dalbergioids sensu lato</taxon>
        <taxon>Dalbergieae</taxon>
        <taxon>Pterocarpus clade</taxon>
        <taxon>Arachis</taxon>
    </lineage>
</organism>
<evidence type="ECO:0000256" key="4">
    <source>
        <dbReference type="ARBA" id="ARBA00022741"/>
    </source>
</evidence>
<evidence type="ECO:0000313" key="9">
    <source>
        <dbReference type="Proteomes" id="UP000289738"/>
    </source>
</evidence>
<evidence type="ECO:0000256" key="7">
    <source>
        <dbReference type="RuleBase" id="RU003330"/>
    </source>
</evidence>
<evidence type="ECO:0000256" key="3">
    <source>
        <dbReference type="ARBA" id="ARBA00022679"/>
    </source>
</evidence>
<reference evidence="8 9" key="1">
    <citation type="submission" date="2019-01" db="EMBL/GenBank/DDBJ databases">
        <title>Sequencing of cultivated peanut Arachis hypogaea provides insights into genome evolution and oil improvement.</title>
        <authorList>
            <person name="Chen X."/>
        </authorList>
    </citation>
    <scope>NUCLEOTIDE SEQUENCE [LARGE SCALE GENOMIC DNA]</scope>
    <source>
        <strain evidence="9">cv. Fuhuasheng</strain>
        <tissue evidence="8">Leaves</tissue>
    </source>
</reference>
<evidence type="ECO:0000313" key="8">
    <source>
        <dbReference type="EMBL" id="RYR71926.1"/>
    </source>
</evidence>
<dbReference type="GO" id="GO:0004017">
    <property type="term" value="F:AMP kinase activity"/>
    <property type="evidence" value="ECO:0007669"/>
    <property type="project" value="UniProtKB-EC"/>
</dbReference>
<accession>A0A445E8T0</accession>
<keyword evidence="4" id="KW-0547">Nucleotide-binding</keyword>
<keyword evidence="5 7" id="KW-0418">Kinase</keyword>
<dbReference type="EC" id="2.7.4.3" evidence="2"/>
<keyword evidence="3 7" id="KW-0808">Transferase</keyword>
<dbReference type="InterPro" id="IPR000850">
    <property type="entry name" value="Adenylat/UMP-CMP_kin"/>
</dbReference>
<dbReference type="CDD" id="cd01428">
    <property type="entry name" value="ADK"/>
    <property type="match status" value="1"/>
</dbReference>
<dbReference type="SUPFAM" id="SSF52540">
    <property type="entry name" value="P-loop containing nucleoside triphosphate hydrolases"/>
    <property type="match status" value="1"/>
</dbReference>
<comment type="caution">
    <text evidence="8">The sequence shown here is derived from an EMBL/GenBank/DDBJ whole genome shotgun (WGS) entry which is preliminary data.</text>
</comment>
<dbReference type="AlphaFoldDB" id="A0A445E8T0"/>
<dbReference type="EMBL" id="SDMP01000002">
    <property type="protein sequence ID" value="RYR71926.1"/>
    <property type="molecule type" value="Genomic_DNA"/>
</dbReference>
<dbReference type="InterPro" id="IPR027417">
    <property type="entry name" value="P-loop_NTPase"/>
</dbReference>
<evidence type="ECO:0000256" key="6">
    <source>
        <dbReference type="ARBA" id="ARBA00031517"/>
    </source>
</evidence>
<sequence>METTDEARNQASSVSILEKNPKVVFVLGGPGSGKGTQCTNIAKLFGYTHLSAGDLLRAESESDSENGIMIKNVMKEGKIVLSEVTVKLLQQAM</sequence>
<proteinExistence type="inferred from homology"/>
<dbReference type="PRINTS" id="PR00094">
    <property type="entry name" value="ADENYLTKNASE"/>
</dbReference>
<dbReference type="STRING" id="3818.A0A445E8T0"/>